<dbReference type="Pfam" id="PF07683">
    <property type="entry name" value="CobW_C"/>
    <property type="match status" value="1"/>
</dbReference>
<evidence type="ECO:0000256" key="2">
    <source>
        <dbReference type="ARBA" id="ARBA00022801"/>
    </source>
</evidence>
<comment type="similarity">
    <text evidence="4">Belongs to the SIMIBI class G3E GTPase family. ZNG1 subfamily.</text>
</comment>
<dbReference type="Pfam" id="PF02492">
    <property type="entry name" value="cobW"/>
    <property type="match status" value="1"/>
</dbReference>
<evidence type="ECO:0000313" key="9">
    <source>
        <dbReference type="EMBL" id="MFC7704564.1"/>
    </source>
</evidence>
<proteinExistence type="inferred from homology"/>
<dbReference type="InterPro" id="IPR003495">
    <property type="entry name" value="CobW/HypB/UreG_nucleotide-bd"/>
</dbReference>
<keyword evidence="3" id="KW-0143">Chaperone</keyword>
<dbReference type="Gene3D" id="3.40.50.300">
    <property type="entry name" value="P-loop containing nucleotide triphosphate hydrolases"/>
    <property type="match status" value="1"/>
</dbReference>
<evidence type="ECO:0000256" key="4">
    <source>
        <dbReference type="ARBA" id="ARBA00034320"/>
    </source>
</evidence>
<dbReference type="EMBL" id="JBHTFQ010000005">
    <property type="protein sequence ID" value="MFC7704564.1"/>
    <property type="molecule type" value="Genomic_DNA"/>
</dbReference>
<dbReference type="RefSeq" id="WP_377403032.1">
    <property type="nucleotide sequence ID" value="NZ_JBHTFQ010000005.1"/>
</dbReference>
<accession>A0ABW2UM81</accession>
<keyword evidence="10" id="KW-1185">Reference proteome</keyword>
<feature type="domain" description="CobW C-terminal" evidence="8">
    <location>
        <begin position="230"/>
        <end position="307"/>
    </location>
</feature>
<dbReference type="InterPro" id="IPR011629">
    <property type="entry name" value="CobW-like_C"/>
</dbReference>
<evidence type="ECO:0000256" key="3">
    <source>
        <dbReference type="ARBA" id="ARBA00023186"/>
    </source>
</evidence>
<keyword evidence="2" id="KW-0378">Hydrolase</keyword>
<evidence type="ECO:0000259" key="7">
    <source>
        <dbReference type="Pfam" id="PF02492"/>
    </source>
</evidence>
<dbReference type="InterPro" id="IPR036627">
    <property type="entry name" value="CobW-likC_sf"/>
</dbReference>
<dbReference type="InterPro" id="IPR051316">
    <property type="entry name" value="Zinc-reg_GTPase_activator"/>
</dbReference>
<evidence type="ECO:0000256" key="5">
    <source>
        <dbReference type="ARBA" id="ARBA00045658"/>
    </source>
</evidence>
<dbReference type="SUPFAM" id="SSF52540">
    <property type="entry name" value="P-loop containing nucleoside triphosphate hydrolases"/>
    <property type="match status" value="1"/>
</dbReference>
<gene>
    <name evidence="9" type="ORF">ACFQXB_10210</name>
</gene>
<sequence length="312" mass="32825">MKVDGRLKLVVLGGYLGSGKTTWLRHQLHKHDASTHVIVNEAAETPVDHGLLGRAAGLSVLAGGCACCTGRDGFVRALRNLCDGWSRAGARRPDQILLETSGLADPAPIIEAIRSDPVLTHHVLVSGIIVLVDAQHGSTQLRSEPLGRAQVAAADRLILTKTAGVADRTLAQLVADLRAINPGAEIAAAEHGVPRLLPDLPMEGLAPLPPLPAAEDLTPMVAMRVALEGVNWAGFSLWLSAVLHARGNDLVRVKGVMRTPAGRLLVQAVRQQVQAPEVLPDAADDPSEGHLVVLGRGCNEAQLARSLGIFTA</sequence>
<comment type="function">
    <text evidence="5">Zinc chaperone that directly transfers zinc cofactor to target proteins, thereby activating them. Zinc is transferred from the CXCC motif in the GTPase domain to the zinc binding site in target proteins in a process requiring GTP hydrolysis.</text>
</comment>
<evidence type="ECO:0000256" key="1">
    <source>
        <dbReference type="ARBA" id="ARBA00022741"/>
    </source>
</evidence>
<comment type="caution">
    <text evidence="9">The sequence shown here is derived from an EMBL/GenBank/DDBJ whole genome shotgun (WGS) entry which is preliminary data.</text>
</comment>
<evidence type="ECO:0000259" key="8">
    <source>
        <dbReference type="Pfam" id="PF07683"/>
    </source>
</evidence>
<comment type="catalytic activity">
    <reaction evidence="6">
        <text>GTP + H2O = GDP + phosphate + H(+)</text>
        <dbReference type="Rhea" id="RHEA:19669"/>
        <dbReference type="ChEBI" id="CHEBI:15377"/>
        <dbReference type="ChEBI" id="CHEBI:15378"/>
        <dbReference type="ChEBI" id="CHEBI:37565"/>
        <dbReference type="ChEBI" id="CHEBI:43474"/>
        <dbReference type="ChEBI" id="CHEBI:58189"/>
    </reaction>
    <physiologicalReaction direction="left-to-right" evidence="6">
        <dbReference type="Rhea" id="RHEA:19670"/>
    </physiologicalReaction>
</comment>
<keyword evidence="1" id="KW-0547">Nucleotide-binding</keyword>
<dbReference type="InterPro" id="IPR027417">
    <property type="entry name" value="P-loop_NTPase"/>
</dbReference>
<dbReference type="PANTHER" id="PTHR13748">
    <property type="entry name" value="COBW-RELATED"/>
    <property type="match status" value="1"/>
</dbReference>
<evidence type="ECO:0000313" key="10">
    <source>
        <dbReference type="Proteomes" id="UP001596516"/>
    </source>
</evidence>
<organism evidence="9 10">
    <name type="scientific">Plastorhodobacter daqingensis</name>
    <dbReference type="NCBI Taxonomy" id="1387281"/>
    <lineage>
        <taxon>Bacteria</taxon>
        <taxon>Pseudomonadati</taxon>
        <taxon>Pseudomonadota</taxon>
        <taxon>Alphaproteobacteria</taxon>
        <taxon>Rhodobacterales</taxon>
        <taxon>Paracoccaceae</taxon>
        <taxon>Plastorhodobacter</taxon>
    </lineage>
</organism>
<evidence type="ECO:0000256" key="6">
    <source>
        <dbReference type="ARBA" id="ARBA00049117"/>
    </source>
</evidence>
<dbReference type="SUPFAM" id="SSF90002">
    <property type="entry name" value="Hypothetical protein YjiA, C-terminal domain"/>
    <property type="match status" value="1"/>
</dbReference>
<name>A0ABW2UM81_9RHOB</name>
<dbReference type="PANTHER" id="PTHR13748:SF62">
    <property type="entry name" value="COBW DOMAIN-CONTAINING PROTEIN"/>
    <property type="match status" value="1"/>
</dbReference>
<feature type="domain" description="CobW/HypB/UreG nucleotide-binding" evidence="7">
    <location>
        <begin position="10"/>
        <end position="186"/>
    </location>
</feature>
<dbReference type="Proteomes" id="UP001596516">
    <property type="component" value="Unassembled WGS sequence"/>
</dbReference>
<protein>
    <submittedName>
        <fullName evidence="9">CobW family GTP-binding protein</fullName>
    </submittedName>
</protein>
<dbReference type="CDD" id="cd03112">
    <property type="entry name" value="CobW-like"/>
    <property type="match status" value="1"/>
</dbReference>
<dbReference type="Gene3D" id="3.30.1220.10">
    <property type="entry name" value="CobW-like, C-terminal domain"/>
    <property type="match status" value="1"/>
</dbReference>
<reference evidence="10" key="1">
    <citation type="journal article" date="2019" name="Int. J. Syst. Evol. Microbiol.">
        <title>The Global Catalogue of Microorganisms (GCM) 10K type strain sequencing project: providing services to taxonomists for standard genome sequencing and annotation.</title>
        <authorList>
            <consortium name="The Broad Institute Genomics Platform"/>
            <consortium name="The Broad Institute Genome Sequencing Center for Infectious Disease"/>
            <person name="Wu L."/>
            <person name="Ma J."/>
        </authorList>
    </citation>
    <scope>NUCLEOTIDE SEQUENCE [LARGE SCALE GENOMIC DNA]</scope>
    <source>
        <strain evidence="10">CGMCC 1.12750</strain>
    </source>
</reference>